<dbReference type="RefSeq" id="WP_100276725.1">
    <property type="nucleotide sequence ID" value="NZ_CP018799.1"/>
</dbReference>
<sequence>MAGSKKNLNKKSAREIKLNSPEELRKMIAETAYCLAEQRGFEGGCQLHDWLEAEARIHRIHGKAV</sequence>
<protein>
    <recommendedName>
        <fullName evidence="3">DUF2934 domain-containing protein</fullName>
    </recommendedName>
</protein>
<dbReference type="EMBL" id="CP018799">
    <property type="protein sequence ID" value="ATX78750.1"/>
    <property type="molecule type" value="Genomic_DNA"/>
</dbReference>
<dbReference type="InterPro" id="IPR021327">
    <property type="entry name" value="DUF2934"/>
</dbReference>
<dbReference type="AlphaFoldDB" id="A0A2K8KVC4"/>
<name>A0A2K8KVC4_MARES</name>
<accession>A0A2K8KVC4</accession>
<organism evidence="1 2">
    <name type="scientific">Mariprofundus aestuarium</name>
    <dbReference type="NCBI Taxonomy" id="1921086"/>
    <lineage>
        <taxon>Bacteria</taxon>
        <taxon>Pseudomonadati</taxon>
        <taxon>Pseudomonadota</taxon>
        <taxon>Candidatius Mariprofundia</taxon>
        <taxon>Mariprofundales</taxon>
        <taxon>Mariprofundaceae</taxon>
        <taxon>Mariprofundus</taxon>
    </lineage>
</organism>
<evidence type="ECO:0000313" key="2">
    <source>
        <dbReference type="Proteomes" id="UP000231701"/>
    </source>
</evidence>
<evidence type="ECO:0000313" key="1">
    <source>
        <dbReference type="EMBL" id="ATX78750.1"/>
    </source>
</evidence>
<dbReference type="Pfam" id="PF11154">
    <property type="entry name" value="DUF2934"/>
    <property type="match status" value="1"/>
</dbReference>
<reference evidence="1 2" key="1">
    <citation type="submission" date="2016-12" db="EMBL/GenBank/DDBJ databases">
        <title>Isolation and genomic insights into novel planktonic Zetaproteobacteria from stratified waters of the Chesapeake Bay.</title>
        <authorList>
            <person name="McAllister S.M."/>
            <person name="Kato S."/>
            <person name="Chan C.S."/>
            <person name="Chiu B.K."/>
            <person name="Field E.K."/>
        </authorList>
    </citation>
    <scope>NUCLEOTIDE SEQUENCE [LARGE SCALE GENOMIC DNA]</scope>
    <source>
        <strain evidence="1 2">CP-5</strain>
    </source>
</reference>
<keyword evidence="2" id="KW-1185">Reference proteome</keyword>
<gene>
    <name evidence="1" type="ORF">Ga0123461_0298</name>
</gene>
<dbReference type="Proteomes" id="UP000231701">
    <property type="component" value="Chromosome"/>
</dbReference>
<proteinExistence type="predicted"/>
<dbReference type="KEGG" id="maes:Ga0123461_0298"/>
<dbReference type="OrthoDB" id="5298872at2"/>
<evidence type="ECO:0008006" key="3">
    <source>
        <dbReference type="Google" id="ProtNLM"/>
    </source>
</evidence>